<sequence length="230" mass="25952">MAAAAAVGGGRRRGGRREMRRIEDATSRQVTFSKRRKGLLKKASELSVLCDAEVALLVFSPRGRFFHFASAPDLEDTIDRYISHTEEAAANKKPGELTAHHVQKMKIQAETIATEIGTVEAYTRKMQGEDLESCSLQELNDLEMQLEKSLSSIRLHKQKKMMDKISELQQQEKILSEENALLLSDLQCKVQHVPSEADDAAPERELNHQHSRDIDVDTELKSVPKQFMPK</sequence>
<evidence type="ECO:0000313" key="10">
    <source>
        <dbReference type="EnsemblPlants" id="LPERR06G00470.1"/>
    </source>
</evidence>
<dbReference type="InterPro" id="IPR050142">
    <property type="entry name" value="MADS-box/MEF2_TF"/>
</dbReference>
<dbReference type="InterPro" id="IPR002487">
    <property type="entry name" value="TF_Kbox"/>
</dbReference>
<feature type="domain" description="MADS-box" evidence="8">
    <location>
        <begin position="12"/>
        <end position="72"/>
    </location>
</feature>
<dbReference type="GO" id="GO:0003700">
    <property type="term" value="F:DNA-binding transcription factor activity"/>
    <property type="evidence" value="ECO:0007669"/>
    <property type="project" value="InterPro"/>
</dbReference>
<dbReference type="SMART" id="SM00432">
    <property type="entry name" value="MADS"/>
    <property type="match status" value="1"/>
</dbReference>
<accession>A0A0D9WKW7</accession>
<dbReference type="STRING" id="77586.A0A0D9WKW7"/>
<dbReference type="PANTHER" id="PTHR48019">
    <property type="entry name" value="SERUM RESPONSE FACTOR HOMOLOG"/>
    <property type="match status" value="1"/>
</dbReference>
<comment type="subcellular location">
    <subcellularLocation>
        <location evidence="1">Nucleus</location>
    </subcellularLocation>
</comment>
<feature type="region of interest" description="Disordered" evidence="7">
    <location>
        <begin position="1"/>
        <end position="26"/>
    </location>
</feature>
<keyword evidence="5" id="KW-0539">Nucleus</keyword>
<dbReference type="PROSITE" id="PS51297">
    <property type="entry name" value="K_BOX"/>
    <property type="match status" value="1"/>
</dbReference>
<evidence type="ECO:0000256" key="4">
    <source>
        <dbReference type="ARBA" id="ARBA00023163"/>
    </source>
</evidence>
<organism evidence="10 11">
    <name type="scientific">Leersia perrieri</name>
    <dbReference type="NCBI Taxonomy" id="77586"/>
    <lineage>
        <taxon>Eukaryota</taxon>
        <taxon>Viridiplantae</taxon>
        <taxon>Streptophyta</taxon>
        <taxon>Embryophyta</taxon>
        <taxon>Tracheophyta</taxon>
        <taxon>Spermatophyta</taxon>
        <taxon>Magnoliopsida</taxon>
        <taxon>Liliopsida</taxon>
        <taxon>Poales</taxon>
        <taxon>Poaceae</taxon>
        <taxon>BOP clade</taxon>
        <taxon>Oryzoideae</taxon>
        <taxon>Oryzeae</taxon>
        <taxon>Oryzinae</taxon>
        <taxon>Leersia</taxon>
    </lineage>
</organism>
<evidence type="ECO:0000256" key="1">
    <source>
        <dbReference type="ARBA" id="ARBA00004123"/>
    </source>
</evidence>
<evidence type="ECO:0000259" key="9">
    <source>
        <dbReference type="PROSITE" id="PS51297"/>
    </source>
</evidence>
<evidence type="ECO:0000313" key="11">
    <source>
        <dbReference type="Proteomes" id="UP000032180"/>
    </source>
</evidence>
<protein>
    <recommendedName>
        <fullName evidence="12">MADS-box domain-containing protein</fullName>
    </recommendedName>
</protein>
<dbReference type="CDD" id="cd00265">
    <property type="entry name" value="MADS_MEF2_like"/>
    <property type="match status" value="1"/>
</dbReference>
<dbReference type="InterPro" id="IPR002100">
    <property type="entry name" value="TF_MADSbox"/>
</dbReference>
<dbReference type="EnsemblPlants" id="LPERR06G00470.1">
    <property type="protein sequence ID" value="LPERR06G00470.1"/>
    <property type="gene ID" value="LPERR06G00470"/>
</dbReference>
<feature type="coiled-coil region" evidence="6">
    <location>
        <begin position="139"/>
        <end position="178"/>
    </location>
</feature>
<dbReference type="InterPro" id="IPR036879">
    <property type="entry name" value="TF_MADSbox_sf"/>
</dbReference>
<keyword evidence="11" id="KW-1185">Reference proteome</keyword>
<name>A0A0D9WKW7_9ORYZ</name>
<keyword evidence="4" id="KW-0804">Transcription</keyword>
<evidence type="ECO:0008006" key="12">
    <source>
        <dbReference type="Google" id="ProtNLM"/>
    </source>
</evidence>
<dbReference type="FunFam" id="3.40.1810.10:FF:000035">
    <property type="entry name" value="MADS-box transcription factor 13"/>
    <property type="match status" value="1"/>
</dbReference>
<keyword evidence="3" id="KW-0238">DNA-binding</keyword>
<dbReference type="PROSITE" id="PS00350">
    <property type="entry name" value="MADS_BOX_1"/>
    <property type="match status" value="1"/>
</dbReference>
<keyword evidence="6" id="KW-0175">Coiled coil</keyword>
<dbReference type="GO" id="GO:0005634">
    <property type="term" value="C:nucleus"/>
    <property type="evidence" value="ECO:0007669"/>
    <property type="project" value="UniProtKB-SubCell"/>
</dbReference>
<reference evidence="11" key="2">
    <citation type="submission" date="2013-12" db="EMBL/GenBank/DDBJ databases">
        <authorList>
            <person name="Yu Y."/>
            <person name="Lee S."/>
            <person name="de Baynast K."/>
            <person name="Wissotski M."/>
            <person name="Liu L."/>
            <person name="Talag J."/>
            <person name="Goicoechea J."/>
            <person name="Angelova A."/>
            <person name="Jetty R."/>
            <person name="Kudrna D."/>
            <person name="Golser W."/>
            <person name="Rivera L."/>
            <person name="Zhang J."/>
            <person name="Wing R."/>
        </authorList>
    </citation>
    <scope>NUCLEOTIDE SEQUENCE</scope>
</reference>
<dbReference type="PRINTS" id="PR00404">
    <property type="entry name" value="MADSDOMAIN"/>
</dbReference>
<evidence type="ECO:0000256" key="7">
    <source>
        <dbReference type="SAM" id="MobiDB-lite"/>
    </source>
</evidence>
<evidence type="ECO:0000259" key="8">
    <source>
        <dbReference type="PROSITE" id="PS50066"/>
    </source>
</evidence>
<dbReference type="eggNOG" id="KOG0014">
    <property type="taxonomic scope" value="Eukaryota"/>
</dbReference>
<proteinExistence type="predicted"/>
<reference evidence="10" key="3">
    <citation type="submission" date="2015-04" db="UniProtKB">
        <authorList>
            <consortium name="EnsemblPlants"/>
        </authorList>
    </citation>
    <scope>IDENTIFICATION</scope>
</reference>
<dbReference type="GO" id="GO:0045944">
    <property type="term" value="P:positive regulation of transcription by RNA polymerase II"/>
    <property type="evidence" value="ECO:0007669"/>
    <property type="project" value="InterPro"/>
</dbReference>
<dbReference type="Proteomes" id="UP000032180">
    <property type="component" value="Chromosome 6"/>
</dbReference>
<evidence type="ECO:0000256" key="2">
    <source>
        <dbReference type="ARBA" id="ARBA00023015"/>
    </source>
</evidence>
<dbReference type="AlphaFoldDB" id="A0A0D9WKW7"/>
<evidence type="ECO:0000256" key="3">
    <source>
        <dbReference type="ARBA" id="ARBA00023125"/>
    </source>
</evidence>
<evidence type="ECO:0000256" key="5">
    <source>
        <dbReference type="ARBA" id="ARBA00023242"/>
    </source>
</evidence>
<evidence type="ECO:0000256" key="6">
    <source>
        <dbReference type="SAM" id="Coils"/>
    </source>
</evidence>
<dbReference type="Pfam" id="PF00319">
    <property type="entry name" value="SRF-TF"/>
    <property type="match status" value="1"/>
</dbReference>
<dbReference type="SUPFAM" id="SSF55455">
    <property type="entry name" value="SRF-like"/>
    <property type="match status" value="1"/>
</dbReference>
<feature type="domain" description="K-box" evidence="9">
    <location>
        <begin position="102"/>
        <end position="196"/>
    </location>
</feature>
<dbReference type="Gramene" id="LPERR06G00470.1">
    <property type="protein sequence ID" value="LPERR06G00470.1"/>
    <property type="gene ID" value="LPERR06G00470"/>
</dbReference>
<feature type="compositionally biased region" description="Basic and acidic residues" evidence="7">
    <location>
        <begin position="201"/>
        <end position="222"/>
    </location>
</feature>
<dbReference type="PROSITE" id="PS50066">
    <property type="entry name" value="MADS_BOX_2"/>
    <property type="match status" value="1"/>
</dbReference>
<feature type="region of interest" description="Disordered" evidence="7">
    <location>
        <begin position="193"/>
        <end position="230"/>
    </location>
</feature>
<dbReference type="InterPro" id="IPR033896">
    <property type="entry name" value="MEF2-like_N"/>
</dbReference>
<reference evidence="10 11" key="1">
    <citation type="submission" date="2012-08" db="EMBL/GenBank/DDBJ databases">
        <title>Oryza genome evolution.</title>
        <authorList>
            <person name="Wing R.A."/>
        </authorList>
    </citation>
    <scope>NUCLEOTIDE SEQUENCE</scope>
</reference>
<keyword evidence="2" id="KW-0805">Transcription regulation</keyword>
<feature type="compositionally biased region" description="Basic and acidic residues" evidence="7">
    <location>
        <begin position="16"/>
        <end position="26"/>
    </location>
</feature>
<dbReference type="Pfam" id="PF01486">
    <property type="entry name" value="K-box"/>
    <property type="match status" value="1"/>
</dbReference>
<dbReference type="GO" id="GO:0000977">
    <property type="term" value="F:RNA polymerase II transcription regulatory region sequence-specific DNA binding"/>
    <property type="evidence" value="ECO:0007669"/>
    <property type="project" value="InterPro"/>
</dbReference>
<dbReference type="GO" id="GO:0046983">
    <property type="term" value="F:protein dimerization activity"/>
    <property type="evidence" value="ECO:0007669"/>
    <property type="project" value="InterPro"/>
</dbReference>
<dbReference type="Gene3D" id="3.40.1810.10">
    <property type="entry name" value="Transcription factor, MADS-box"/>
    <property type="match status" value="1"/>
</dbReference>